<feature type="signal peptide" evidence="4">
    <location>
        <begin position="1"/>
        <end position="24"/>
    </location>
</feature>
<comment type="subunit">
    <text evidence="2">Monomer.</text>
</comment>
<dbReference type="InterPro" id="IPR014718">
    <property type="entry name" value="GH-type_carb-bd"/>
</dbReference>
<dbReference type="Proteomes" id="UP001075704">
    <property type="component" value="Unassembled WGS sequence"/>
</dbReference>
<gene>
    <name evidence="5" type="ORF">EE52_0223085</name>
    <name evidence="6" type="ORF">O1422_18770</name>
</gene>
<dbReference type="PROSITE" id="PS51257">
    <property type="entry name" value="PROKAR_LIPOPROTEIN"/>
    <property type="match status" value="1"/>
</dbReference>
<dbReference type="PATRIC" id="fig|817.53.peg.4775"/>
<feature type="chain" id="PRO_5044366304" description="Lipoprotein" evidence="4">
    <location>
        <begin position="25"/>
        <end position="63"/>
    </location>
</feature>
<evidence type="ECO:0000256" key="3">
    <source>
        <dbReference type="ARBA" id="ARBA00022837"/>
    </source>
</evidence>
<organism evidence="5">
    <name type="scientific">Bacteroides fragilis</name>
    <dbReference type="NCBI Taxonomy" id="817"/>
    <lineage>
        <taxon>Bacteria</taxon>
        <taxon>Pseudomonadati</taxon>
        <taxon>Bacteroidota</taxon>
        <taxon>Bacteroidia</taxon>
        <taxon>Bacteroidales</taxon>
        <taxon>Bacteroidaceae</taxon>
        <taxon>Bacteroides</taxon>
    </lineage>
</organism>
<evidence type="ECO:0000313" key="6">
    <source>
        <dbReference type="EMBL" id="MCZ2656197.1"/>
    </source>
</evidence>
<sequence>MRKNISITLIVSAALLLASCTQQKVPFSPVDYVNPLMGTESTYAFSHGNTYPAVAVPISAVAP</sequence>
<dbReference type="EMBL" id="JMZZ02000228">
    <property type="protein sequence ID" value="KFX72372.1"/>
    <property type="molecule type" value="Genomic_DNA"/>
</dbReference>
<reference evidence="6" key="3">
    <citation type="submission" date="2022-12" db="EMBL/GenBank/DDBJ databases">
        <title>Development of a Multilocus Sequence Typing Scheme for Bacteroides fragilis Based on Whole Genome Sequencing Data and Clinical Application.</title>
        <authorList>
            <person name="Nielsen F.D."/>
            <person name="Justesen U.S."/>
        </authorList>
    </citation>
    <scope>NUCLEOTIDE SEQUENCE</scope>
    <source>
        <strain evidence="6">BF_BC_ODE_DK_2015_2</strain>
    </source>
</reference>
<dbReference type="GO" id="GO:0030246">
    <property type="term" value="F:carbohydrate binding"/>
    <property type="evidence" value="ECO:0007669"/>
    <property type="project" value="InterPro"/>
</dbReference>
<keyword evidence="3" id="KW-0106">Calcium</keyword>
<dbReference type="AlphaFoldDB" id="A0A0I9S4B2"/>
<proteinExistence type="predicted"/>
<dbReference type="RefSeq" id="WP_044302137.1">
    <property type="nucleotide sequence ID" value="NZ_CAEUHN010000020.1"/>
</dbReference>
<dbReference type="Gene3D" id="2.70.98.10">
    <property type="match status" value="1"/>
</dbReference>
<reference evidence="5" key="2">
    <citation type="submission" date="2014-07" db="EMBL/GenBank/DDBJ databases">
        <title>Genetics and epidemiology of antimicrobial resistance in B. fragilis group.</title>
        <authorList>
            <person name="Sydenham T.V."/>
            <person name="Hasman H."/>
            <person name="Kemp M."/>
            <person name="Justesen U.S."/>
        </authorList>
    </citation>
    <scope>NUCLEOTIDE SEQUENCE [LARGE SCALE GENOMIC DNA]</scope>
    <source>
        <strain evidence="5">DCMOUH0018B</strain>
    </source>
</reference>
<evidence type="ECO:0008006" key="7">
    <source>
        <dbReference type="Google" id="ProtNLM"/>
    </source>
</evidence>
<evidence type="ECO:0000256" key="1">
    <source>
        <dbReference type="ARBA" id="ARBA00001913"/>
    </source>
</evidence>
<evidence type="ECO:0000256" key="2">
    <source>
        <dbReference type="ARBA" id="ARBA00011245"/>
    </source>
</evidence>
<comment type="cofactor">
    <cofactor evidence="1">
        <name>Ca(2+)</name>
        <dbReference type="ChEBI" id="CHEBI:29108"/>
    </cofactor>
</comment>
<name>A0A0I9S4B2_BACFG</name>
<evidence type="ECO:0000256" key="4">
    <source>
        <dbReference type="SAM" id="SignalP"/>
    </source>
</evidence>
<keyword evidence="4" id="KW-0732">Signal</keyword>
<evidence type="ECO:0000313" key="5">
    <source>
        <dbReference type="EMBL" id="KFX72372.1"/>
    </source>
</evidence>
<accession>A0A0I9S4B2</accession>
<comment type="caution">
    <text evidence="5">The sequence shown here is derived from an EMBL/GenBank/DDBJ whole genome shotgun (WGS) entry which is preliminary data.</text>
</comment>
<dbReference type="EMBL" id="JAPUAC010000018">
    <property type="protein sequence ID" value="MCZ2656197.1"/>
    <property type="molecule type" value="Genomic_DNA"/>
</dbReference>
<protein>
    <recommendedName>
        <fullName evidence="7">Lipoprotein</fullName>
    </recommendedName>
</protein>
<reference evidence="5" key="1">
    <citation type="book" date="2014" name="THE 24TH EUROPEAN CONGRESS OF CLINICAL MICROBIOLOGY AND INFECTIOUS DISEASES" publisher="ECCMID 2014" city="Barcelona, Spain">
        <title>Identification of resistance genes in three multidrug-resistant Bacteroides fragilis isolates by whole genome sequencing.</title>
        <editorList>
            <person name="Unknown"/>
            <person name="A."/>
        </editorList>
        <authorList>
            <person name="Sydenham T.V."/>
            <person name="Hasman H."/>
            <person name="Wang M."/>
            <person name="Soki J."/>
            <person name="Nagy E."/>
            <person name="Justesen U.S."/>
        </authorList>
    </citation>
    <scope>NUCLEOTIDE SEQUENCE</scope>
    <source>
        <strain evidence="5">DCMOUH0018B</strain>
    </source>
</reference>